<dbReference type="InterPro" id="IPR000315">
    <property type="entry name" value="Znf_B-box"/>
</dbReference>
<evidence type="ECO:0000256" key="1">
    <source>
        <dbReference type="PROSITE-ProRule" id="PRU00024"/>
    </source>
</evidence>
<dbReference type="PANTHER" id="PTHR25462">
    <property type="entry name" value="BONUS, ISOFORM C-RELATED"/>
    <property type="match status" value="1"/>
</dbReference>
<dbReference type="InterPro" id="IPR000488">
    <property type="entry name" value="Death_dom"/>
</dbReference>
<keyword evidence="1" id="KW-0479">Metal-binding</keyword>
<dbReference type="GO" id="GO:0007165">
    <property type="term" value="P:signal transduction"/>
    <property type="evidence" value="ECO:0007669"/>
    <property type="project" value="InterPro"/>
</dbReference>
<keyword evidence="6" id="KW-1185">Reference proteome</keyword>
<evidence type="ECO:0008006" key="7">
    <source>
        <dbReference type="Google" id="ProtNLM"/>
    </source>
</evidence>
<feature type="domain" description="B box-type" evidence="4">
    <location>
        <begin position="135"/>
        <end position="178"/>
    </location>
</feature>
<dbReference type="Pfam" id="PF00643">
    <property type="entry name" value="zf-B_box"/>
    <property type="match status" value="1"/>
</dbReference>
<dbReference type="InterPro" id="IPR047153">
    <property type="entry name" value="TRIM45/56/19-like"/>
</dbReference>
<dbReference type="PANTHER" id="PTHR25462:SF296">
    <property type="entry name" value="MEIOTIC P26, ISOFORM F"/>
    <property type="match status" value="1"/>
</dbReference>
<keyword evidence="2" id="KW-0175">Coiled coil</keyword>
<evidence type="ECO:0000256" key="2">
    <source>
        <dbReference type="SAM" id="Coils"/>
    </source>
</evidence>
<accession>A0A914AN53</accession>
<dbReference type="InterPro" id="IPR011042">
    <property type="entry name" value="6-blade_b-propeller_TolB-like"/>
</dbReference>
<dbReference type="Proteomes" id="UP000887568">
    <property type="component" value="Unplaced"/>
</dbReference>
<dbReference type="SMART" id="SM00005">
    <property type="entry name" value="DEATH"/>
    <property type="match status" value="1"/>
</dbReference>
<dbReference type="SUPFAM" id="SSF47986">
    <property type="entry name" value="DEATH domain"/>
    <property type="match status" value="1"/>
</dbReference>
<dbReference type="AlphaFoldDB" id="A0A914AN53"/>
<feature type="domain" description="Death" evidence="3">
    <location>
        <begin position="30"/>
        <end position="115"/>
    </location>
</feature>
<dbReference type="Gene3D" id="3.30.160.60">
    <property type="entry name" value="Classic Zinc Finger"/>
    <property type="match status" value="1"/>
</dbReference>
<keyword evidence="1" id="KW-0862">Zinc</keyword>
<dbReference type="SUPFAM" id="SSF57845">
    <property type="entry name" value="B-box zinc-binding domain"/>
    <property type="match status" value="1"/>
</dbReference>
<keyword evidence="1" id="KW-0863">Zinc-finger</keyword>
<dbReference type="PROSITE" id="PS50017">
    <property type="entry name" value="DEATH_DOMAIN"/>
    <property type="match status" value="1"/>
</dbReference>
<evidence type="ECO:0000313" key="5">
    <source>
        <dbReference type="EnsemblMetazoa" id="XP_038064936.1"/>
    </source>
</evidence>
<dbReference type="EnsemblMetazoa" id="XM_038209008.1">
    <property type="protein sequence ID" value="XP_038064936.1"/>
    <property type="gene ID" value="LOC119735309"/>
</dbReference>
<reference evidence="5" key="1">
    <citation type="submission" date="2022-11" db="UniProtKB">
        <authorList>
            <consortium name="EnsemblMetazoa"/>
        </authorList>
    </citation>
    <scope>IDENTIFICATION</scope>
</reference>
<dbReference type="OrthoDB" id="10058437at2759"/>
<dbReference type="Gene3D" id="2.120.10.30">
    <property type="entry name" value="TolB, C-terminal domain"/>
    <property type="match status" value="1"/>
</dbReference>
<feature type="coiled-coil region" evidence="2">
    <location>
        <begin position="186"/>
        <end position="267"/>
    </location>
</feature>
<dbReference type="InterPro" id="IPR011029">
    <property type="entry name" value="DEATH-like_dom_sf"/>
</dbReference>
<dbReference type="SUPFAM" id="SSF101898">
    <property type="entry name" value="NHL repeat"/>
    <property type="match status" value="1"/>
</dbReference>
<dbReference type="PROSITE" id="PS50119">
    <property type="entry name" value="ZF_BBOX"/>
    <property type="match status" value="1"/>
</dbReference>
<evidence type="ECO:0000313" key="6">
    <source>
        <dbReference type="Proteomes" id="UP000887568"/>
    </source>
</evidence>
<evidence type="ECO:0000259" key="3">
    <source>
        <dbReference type="PROSITE" id="PS50017"/>
    </source>
</evidence>
<dbReference type="Pfam" id="PF00531">
    <property type="entry name" value="Death"/>
    <property type="match status" value="1"/>
</dbReference>
<proteinExistence type="predicted"/>
<protein>
    <recommendedName>
        <fullName evidence="7">B box-type domain-containing protein</fullName>
    </recommendedName>
</protein>
<dbReference type="GeneID" id="119735309"/>
<dbReference type="Gene3D" id="1.10.533.10">
    <property type="entry name" value="Death Domain, Fas"/>
    <property type="match status" value="1"/>
</dbReference>
<name>A0A914AN53_PATMI</name>
<evidence type="ECO:0000259" key="4">
    <source>
        <dbReference type="PROSITE" id="PS50119"/>
    </source>
</evidence>
<organism evidence="5 6">
    <name type="scientific">Patiria miniata</name>
    <name type="common">Bat star</name>
    <name type="synonym">Asterina miniata</name>
    <dbReference type="NCBI Taxonomy" id="46514"/>
    <lineage>
        <taxon>Eukaryota</taxon>
        <taxon>Metazoa</taxon>
        <taxon>Echinodermata</taxon>
        <taxon>Eleutherozoa</taxon>
        <taxon>Asterozoa</taxon>
        <taxon>Asteroidea</taxon>
        <taxon>Valvatacea</taxon>
        <taxon>Valvatida</taxon>
        <taxon>Asterinidae</taxon>
        <taxon>Patiria</taxon>
    </lineage>
</organism>
<dbReference type="GO" id="GO:0008270">
    <property type="term" value="F:zinc ion binding"/>
    <property type="evidence" value="ECO:0007669"/>
    <property type="project" value="UniProtKB-KW"/>
</dbReference>
<dbReference type="RefSeq" id="XP_038064936.1">
    <property type="nucleotide sequence ID" value="XM_038209008.1"/>
</dbReference>
<sequence length="607" mass="68093">MKRSQGTAMTVSEEEKKEIGTGGIHVTALTDEGLRKLADRLGPEWEKLATYLGFDMAQIYGFKTNNPSHVANQIFQMLVNWRQRQGASPDQLGTLSRKLTEADRKDLAAIMPEILECVRSDVHREGKVNVANKQPDKYICHKHKDGVKLFYCKTCDELICHACTAVDHSRPDHDFIDTGKASREYRQSLEHDFAELEREVQYLELSLQDTVEAKKVVNVNTAEARKDVQDKAAEVIAKVKAEKERLLDEITTHEQEQNKRLDEHEKTTIDMVQRKKQSLGNAKEVTSDASDCNFLSRYTVISKDLKKMHSQHLAQHHHKLWYLRFKRSQTVDDIDLGKVDQEGDTWQLHHTFGEKGSGEGQFEVARGIAAAAEPNEIAVTDLMNKRVLICNNQGPTNNYIPINANDVVAVSNHWVCVTPSKLMVYHRDTSAKFSFGTLPESEDGMWLISVAAMPNGNIIVGDKAGKVLTELDPKNGDILHTMQVRIRPDYLAVLSNGWIVVSDEDEGLVEIVDVSKDAAVTVGSIQPTIAGKPVKYCRGVCSNSSGIYLAVSTWYNTTSHIHQYECTGQFVRCVARGLYNPQGITFTPNGQQLAVADWHSIKVFHKV</sequence>